<sequence>MAHQFYSSVEMSIDILPKIRAVVVEWQTRYLEGVVGVRPWRFESSLPHQIN</sequence>
<protein>
    <submittedName>
        <fullName evidence="1">Uncharacterized protein</fullName>
    </submittedName>
</protein>
<accession>A0A383RG88</accession>
<dbReference type="Proteomes" id="UP000304148">
    <property type="component" value="Chromosome"/>
</dbReference>
<name>A0A383RG88_PAEAL</name>
<dbReference type="AlphaFoldDB" id="A0A383RG88"/>
<gene>
    <name evidence="1" type="ORF">PBLR_14255</name>
</gene>
<proteinExistence type="predicted"/>
<evidence type="ECO:0000313" key="2">
    <source>
        <dbReference type="Proteomes" id="UP000304148"/>
    </source>
</evidence>
<reference evidence="2" key="1">
    <citation type="submission" date="2018-08" db="EMBL/GenBank/DDBJ databases">
        <authorList>
            <person name="Chevrot R."/>
        </authorList>
    </citation>
    <scope>NUCLEOTIDE SEQUENCE [LARGE SCALE GENOMIC DNA]</scope>
</reference>
<organism evidence="1 2">
    <name type="scientific">Paenibacillus alvei</name>
    <name type="common">Bacillus alvei</name>
    <dbReference type="NCBI Taxonomy" id="44250"/>
    <lineage>
        <taxon>Bacteria</taxon>
        <taxon>Bacillati</taxon>
        <taxon>Bacillota</taxon>
        <taxon>Bacilli</taxon>
        <taxon>Bacillales</taxon>
        <taxon>Paenibacillaceae</taxon>
        <taxon>Paenibacillus</taxon>
    </lineage>
</organism>
<evidence type="ECO:0000313" key="1">
    <source>
        <dbReference type="EMBL" id="SYX85833.1"/>
    </source>
</evidence>
<dbReference type="EMBL" id="LS992241">
    <property type="protein sequence ID" value="SYX85833.1"/>
    <property type="molecule type" value="Genomic_DNA"/>
</dbReference>